<dbReference type="GO" id="GO:0016740">
    <property type="term" value="F:transferase activity"/>
    <property type="evidence" value="ECO:0007669"/>
    <property type="project" value="UniProtKB-KW"/>
</dbReference>
<feature type="region of interest" description="Disordered" evidence="5">
    <location>
        <begin position="379"/>
        <end position="401"/>
    </location>
</feature>
<dbReference type="PANTHER" id="PTHR48090:SF7">
    <property type="entry name" value="RFBJ PROTEIN"/>
    <property type="match status" value="1"/>
</dbReference>
<dbReference type="Pfam" id="PF04138">
    <property type="entry name" value="GtrA_DPMS_TM"/>
    <property type="match status" value="1"/>
</dbReference>
<dbReference type="SUPFAM" id="SSF53448">
    <property type="entry name" value="Nucleotide-diphospho-sugar transferases"/>
    <property type="match status" value="1"/>
</dbReference>
<dbReference type="GO" id="GO:0000271">
    <property type="term" value="P:polysaccharide biosynthetic process"/>
    <property type="evidence" value="ECO:0007669"/>
    <property type="project" value="InterPro"/>
</dbReference>
<dbReference type="InterPro" id="IPR001173">
    <property type="entry name" value="Glyco_trans_2-like"/>
</dbReference>
<dbReference type="GO" id="GO:0016020">
    <property type="term" value="C:membrane"/>
    <property type="evidence" value="ECO:0007669"/>
    <property type="project" value="UniProtKB-SubCell"/>
</dbReference>
<keyword evidence="4 6" id="KW-0472">Membrane</keyword>
<evidence type="ECO:0000256" key="2">
    <source>
        <dbReference type="ARBA" id="ARBA00022692"/>
    </source>
</evidence>
<evidence type="ECO:0000313" key="10">
    <source>
        <dbReference type="Proteomes" id="UP000481852"/>
    </source>
</evidence>
<proteinExistence type="predicted"/>
<accession>A0A6L5X510</accession>
<evidence type="ECO:0000256" key="5">
    <source>
        <dbReference type="SAM" id="MobiDB-lite"/>
    </source>
</evidence>
<keyword evidence="9" id="KW-0808">Transferase</keyword>
<evidence type="ECO:0000313" key="9">
    <source>
        <dbReference type="EMBL" id="MSS15300.1"/>
    </source>
</evidence>
<feature type="transmembrane region" description="Helical" evidence="6">
    <location>
        <begin position="302"/>
        <end position="320"/>
    </location>
</feature>
<feature type="transmembrane region" description="Helical" evidence="6">
    <location>
        <begin position="326"/>
        <end position="347"/>
    </location>
</feature>
<dbReference type="RefSeq" id="WP_154526004.1">
    <property type="nucleotide sequence ID" value="NZ_JAQYJL010000019.1"/>
</dbReference>
<feature type="transmembrane region" description="Helical" evidence="6">
    <location>
        <begin position="261"/>
        <end position="282"/>
    </location>
</feature>
<evidence type="ECO:0000256" key="6">
    <source>
        <dbReference type="SAM" id="Phobius"/>
    </source>
</evidence>
<evidence type="ECO:0000256" key="4">
    <source>
        <dbReference type="ARBA" id="ARBA00023136"/>
    </source>
</evidence>
<feature type="domain" description="Glycosyltransferase 2-like" evidence="7">
    <location>
        <begin position="7"/>
        <end position="136"/>
    </location>
</feature>
<dbReference type="AlphaFoldDB" id="A0A6L5X510"/>
<dbReference type="InterPro" id="IPR029044">
    <property type="entry name" value="Nucleotide-diphossugar_trans"/>
</dbReference>
<dbReference type="InterPro" id="IPR007267">
    <property type="entry name" value="GtrA_DPMS_TM"/>
</dbReference>
<organism evidence="9 10">
    <name type="scientific">Porcincola intestinalis</name>
    <dbReference type="NCBI Taxonomy" id="2606632"/>
    <lineage>
        <taxon>Bacteria</taxon>
        <taxon>Bacillati</taxon>
        <taxon>Bacillota</taxon>
        <taxon>Clostridia</taxon>
        <taxon>Lachnospirales</taxon>
        <taxon>Lachnospiraceae</taxon>
        <taxon>Porcincola</taxon>
    </lineage>
</organism>
<evidence type="ECO:0000256" key="3">
    <source>
        <dbReference type="ARBA" id="ARBA00022989"/>
    </source>
</evidence>
<name>A0A6L5X510_9FIRM</name>
<keyword evidence="3 6" id="KW-1133">Transmembrane helix</keyword>
<dbReference type="Pfam" id="PF00535">
    <property type="entry name" value="Glycos_transf_2"/>
    <property type="match status" value="1"/>
</dbReference>
<evidence type="ECO:0000259" key="8">
    <source>
        <dbReference type="Pfam" id="PF04138"/>
    </source>
</evidence>
<gene>
    <name evidence="9" type="ORF">FYJ35_09675</name>
</gene>
<evidence type="ECO:0000259" key="7">
    <source>
        <dbReference type="Pfam" id="PF00535"/>
    </source>
</evidence>
<feature type="transmembrane region" description="Helical" evidence="6">
    <location>
        <begin position="231"/>
        <end position="255"/>
    </location>
</feature>
<protein>
    <submittedName>
        <fullName evidence="9">Glycosyltransferase</fullName>
    </submittedName>
</protein>
<comment type="subcellular location">
    <subcellularLocation>
        <location evidence="1">Membrane</location>
        <topology evidence="1">Multi-pass membrane protein</topology>
    </subcellularLocation>
</comment>
<dbReference type="EMBL" id="VULZ01000010">
    <property type="protein sequence ID" value="MSS15300.1"/>
    <property type="molecule type" value="Genomic_DNA"/>
</dbReference>
<keyword evidence="2 6" id="KW-0812">Transmembrane</keyword>
<reference evidence="9 10" key="1">
    <citation type="submission" date="2019-08" db="EMBL/GenBank/DDBJ databases">
        <title>In-depth cultivation of the pig gut microbiome towards novel bacterial diversity and tailored functional studies.</title>
        <authorList>
            <person name="Wylensek D."/>
            <person name="Hitch T.C.A."/>
            <person name="Clavel T."/>
        </authorList>
    </citation>
    <scope>NUCLEOTIDE SEQUENCE [LARGE SCALE GENOMIC DNA]</scope>
    <source>
        <strain evidence="9 10">Oil+RF-744-WCA-WT-11</strain>
    </source>
</reference>
<dbReference type="Gene3D" id="3.90.550.10">
    <property type="entry name" value="Spore Coat Polysaccharide Biosynthesis Protein SpsA, Chain A"/>
    <property type="match status" value="1"/>
</dbReference>
<feature type="domain" description="GtrA/DPMS transmembrane" evidence="8">
    <location>
        <begin position="234"/>
        <end position="355"/>
    </location>
</feature>
<dbReference type="InterPro" id="IPR050256">
    <property type="entry name" value="Glycosyltransferase_2"/>
</dbReference>
<comment type="caution">
    <text evidence="9">The sequence shown here is derived from an EMBL/GenBank/DDBJ whole genome shotgun (WGS) entry which is preliminary data.</text>
</comment>
<dbReference type="Proteomes" id="UP000481852">
    <property type="component" value="Unassembled WGS sequence"/>
</dbReference>
<dbReference type="PANTHER" id="PTHR48090">
    <property type="entry name" value="UNDECAPRENYL-PHOSPHATE 4-DEOXY-4-FORMAMIDO-L-ARABINOSE TRANSFERASE-RELATED"/>
    <property type="match status" value="1"/>
</dbReference>
<keyword evidence="10" id="KW-1185">Reference proteome</keyword>
<evidence type="ECO:0000256" key="1">
    <source>
        <dbReference type="ARBA" id="ARBA00004141"/>
    </source>
</evidence>
<sequence>MAYRCVIVIPAYNPPASFAGYISELKKAGFQDIIVVNDGSRTDKLPVFYKVERAGALVLTHEENKGIGASLRTAMTHYQEHFSGQTDGIITLNSDRLTPVADVQKMAESLHNEQEMGSYAIVVGSRDFGSHLVTDYDYRMNVLMKLIYHMLMGVRLADPMSGIFGIPDLRVQHCLDVSAERYSYETAMLMSFEKIGFLQVPVHYVSFEKGYEKARRPGDTFGIILTVVKKFILYSITSLMASIVDIIMFGIFTGVTFRGQMFAILYATVCARLISASVNYLLTKHFVFHFKSDKAQQSAKSAGEFMALSAVQCLLSALIVSVLKGVLGGSAVGFKVITDVVLFFLSYKIQHKYIFKDDKKNEGKDEELLKAEQEKAQRLEAVRQKKETEKEMQQHQTQHEG</sequence>